<evidence type="ECO:0000256" key="9">
    <source>
        <dbReference type="ARBA" id="ARBA00030757"/>
    </source>
</evidence>
<comment type="caution">
    <text evidence="12">The sequence shown here is derived from an EMBL/GenBank/DDBJ whole genome shotgun (WGS) entry which is preliminary data.</text>
</comment>
<evidence type="ECO:0000256" key="5">
    <source>
        <dbReference type="ARBA" id="ARBA00022490"/>
    </source>
</evidence>
<dbReference type="Pfam" id="PF01135">
    <property type="entry name" value="PCMT"/>
    <property type="match status" value="1"/>
</dbReference>
<comment type="similarity">
    <text evidence="2">Belongs to the methyltransferase superfamily. L-isoaspartyl/D-aspartyl protein methyltransferase family.</text>
</comment>
<dbReference type="EMBL" id="MWQN01000008">
    <property type="protein sequence ID" value="OPC76433.1"/>
    <property type="molecule type" value="Genomic_DNA"/>
</dbReference>
<proteinExistence type="inferred from homology"/>
<name>A0A1T3NI16_9ACTN</name>
<dbReference type="CDD" id="cd02440">
    <property type="entry name" value="AdoMet_MTases"/>
    <property type="match status" value="1"/>
</dbReference>
<evidence type="ECO:0000256" key="8">
    <source>
        <dbReference type="ARBA" id="ARBA00022691"/>
    </source>
</evidence>
<keyword evidence="7" id="KW-0808">Transferase</keyword>
<dbReference type="SUPFAM" id="SSF53335">
    <property type="entry name" value="S-adenosyl-L-methionine-dependent methyltransferases"/>
    <property type="match status" value="1"/>
</dbReference>
<evidence type="ECO:0000256" key="2">
    <source>
        <dbReference type="ARBA" id="ARBA00005369"/>
    </source>
</evidence>
<evidence type="ECO:0000256" key="4">
    <source>
        <dbReference type="ARBA" id="ARBA00013346"/>
    </source>
</evidence>
<dbReference type="GO" id="GO:0032259">
    <property type="term" value="P:methylation"/>
    <property type="evidence" value="ECO:0007669"/>
    <property type="project" value="UniProtKB-KW"/>
</dbReference>
<dbReference type="OrthoDB" id="5143400at2"/>
<accession>A0A1T3NI16</accession>
<gene>
    <name evidence="12" type="ORF">B4N89_47375</name>
</gene>
<keyword evidence="5" id="KW-0963">Cytoplasm</keyword>
<dbReference type="InterPro" id="IPR000682">
    <property type="entry name" value="PCMT"/>
</dbReference>
<dbReference type="RefSeq" id="WP_078982916.1">
    <property type="nucleotide sequence ID" value="NZ_MWQN01000008.1"/>
</dbReference>
<dbReference type="Proteomes" id="UP000190037">
    <property type="component" value="Unassembled WGS sequence"/>
</dbReference>
<dbReference type="InterPro" id="IPR029063">
    <property type="entry name" value="SAM-dependent_MTases_sf"/>
</dbReference>
<keyword evidence="13" id="KW-1185">Reference proteome</keyword>
<keyword evidence="6" id="KW-0489">Methyltransferase</keyword>
<protein>
    <recommendedName>
        <fullName evidence="4">Protein-L-isoaspartate O-methyltransferase</fullName>
        <ecNumber evidence="3">2.1.1.77</ecNumber>
    </recommendedName>
    <alternativeName>
        <fullName evidence="11">L-isoaspartyl protein carboxyl methyltransferase</fullName>
    </alternativeName>
    <alternativeName>
        <fullName evidence="9">Protein L-isoaspartyl methyltransferase</fullName>
    </alternativeName>
    <alternativeName>
        <fullName evidence="10">Protein-beta-aspartate methyltransferase</fullName>
    </alternativeName>
</protein>
<dbReference type="PANTHER" id="PTHR11579">
    <property type="entry name" value="PROTEIN-L-ISOASPARTATE O-METHYLTRANSFERASE"/>
    <property type="match status" value="1"/>
</dbReference>
<sequence>MTVVGPVSLAALLEGKGVLPQGWQPVFERVARGEFLPDRVWPEDGDVVVDRRRDPDAWRAAVYSDRALVTQWDDGPHTGDGAGRLATSSASAPSTVAEMLFDLDAQTGMRVLEIGTGTGYSAALLAARGCDVVSVEIDPELAEQARANLARAGYGDAVRVVTGDGVLGHPDAGPYDRVQVTAGVRLIPAAWIEQARAGAVIVMPWGTDYSTGDCALRLVVDEDRRGASGSFTMATAFMKLRRQRPDRRHYGAAALPDDWTATAAASTTSLGWGDVVAGPFDPVGFVLGLCVRDCLAQPVPDGHGGGTLWLYAADTGLGHSTAAAGFAPGCTPHVLQSGPRRLWDEVEAAWCWWDGQGRPTVHDFGLTAGVDTTGGAATVEQQAWYRDRNHPLAPARTAVETR</sequence>
<dbReference type="GO" id="GO:0004719">
    <property type="term" value="F:protein-L-isoaspartate (D-aspartate) O-methyltransferase activity"/>
    <property type="evidence" value="ECO:0007669"/>
    <property type="project" value="UniProtKB-EC"/>
</dbReference>
<evidence type="ECO:0000313" key="13">
    <source>
        <dbReference type="Proteomes" id="UP000190037"/>
    </source>
</evidence>
<dbReference type="PANTHER" id="PTHR11579:SF0">
    <property type="entry name" value="PROTEIN-L-ISOASPARTATE(D-ASPARTATE) O-METHYLTRANSFERASE"/>
    <property type="match status" value="1"/>
</dbReference>
<organism evidence="12 13">
    <name type="scientific">Embleya scabrispora</name>
    <dbReference type="NCBI Taxonomy" id="159449"/>
    <lineage>
        <taxon>Bacteria</taxon>
        <taxon>Bacillati</taxon>
        <taxon>Actinomycetota</taxon>
        <taxon>Actinomycetes</taxon>
        <taxon>Kitasatosporales</taxon>
        <taxon>Streptomycetaceae</taxon>
        <taxon>Embleya</taxon>
    </lineage>
</organism>
<dbReference type="Gene3D" id="3.40.50.150">
    <property type="entry name" value="Vaccinia Virus protein VP39"/>
    <property type="match status" value="1"/>
</dbReference>
<evidence type="ECO:0000256" key="3">
    <source>
        <dbReference type="ARBA" id="ARBA00011890"/>
    </source>
</evidence>
<evidence type="ECO:0000256" key="7">
    <source>
        <dbReference type="ARBA" id="ARBA00022679"/>
    </source>
</evidence>
<keyword evidence="8" id="KW-0949">S-adenosyl-L-methionine</keyword>
<dbReference type="STRING" id="159449.B4N89_47375"/>
<dbReference type="GO" id="GO:0005737">
    <property type="term" value="C:cytoplasm"/>
    <property type="evidence" value="ECO:0007669"/>
    <property type="project" value="UniProtKB-SubCell"/>
</dbReference>
<evidence type="ECO:0000256" key="11">
    <source>
        <dbReference type="ARBA" id="ARBA00031350"/>
    </source>
</evidence>
<evidence type="ECO:0000313" key="12">
    <source>
        <dbReference type="EMBL" id="OPC76433.1"/>
    </source>
</evidence>
<dbReference type="EC" id="2.1.1.77" evidence="3"/>
<dbReference type="AlphaFoldDB" id="A0A1T3NI16"/>
<evidence type="ECO:0000256" key="6">
    <source>
        <dbReference type="ARBA" id="ARBA00022603"/>
    </source>
</evidence>
<comment type="subcellular location">
    <subcellularLocation>
        <location evidence="1">Cytoplasm</location>
    </subcellularLocation>
</comment>
<evidence type="ECO:0000256" key="10">
    <source>
        <dbReference type="ARBA" id="ARBA00031323"/>
    </source>
</evidence>
<reference evidence="12 13" key="1">
    <citation type="submission" date="2017-03" db="EMBL/GenBank/DDBJ databases">
        <title>Draft genome sequence of Streptomyces scabrisporus NF3, endophyte isolated from Amphipterygium adstringens.</title>
        <authorList>
            <person name="Vazquez M."/>
            <person name="Ceapa C.D."/>
            <person name="Rodriguez Luna D."/>
            <person name="Sanchez Esquivel S."/>
        </authorList>
    </citation>
    <scope>NUCLEOTIDE SEQUENCE [LARGE SCALE GENOMIC DNA]</scope>
    <source>
        <strain evidence="12 13">NF3</strain>
    </source>
</reference>
<evidence type="ECO:0000256" key="1">
    <source>
        <dbReference type="ARBA" id="ARBA00004496"/>
    </source>
</evidence>